<sequence>MNTLSDALLSRRMQSVQEMATMTFRMMDKLFSSSFYMVVEQGSSPKPPDINCIKQKTSLTCSSCAARTAEKGNFK</sequence>
<keyword evidence="2" id="KW-1185">Reference proteome</keyword>
<organism evidence="1 2">
    <name type="scientific">Chara braunii</name>
    <name type="common">Braun's stonewort</name>
    <dbReference type="NCBI Taxonomy" id="69332"/>
    <lineage>
        <taxon>Eukaryota</taxon>
        <taxon>Viridiplantae</taxon>
        <taxon>Streptophyta</taxon>
        <taxon>Charophyceae</taxon>
        <taxon>Charales</taxon>
        <taxon>Characeae</taxon>
        <taxon>Chara</taxon>
    </lineage>
</organism>
<dbReference type="Proteomes" id="UP000265515">
    <property type="component" value="Unassembled WGS sequence"/>
</dbReference>
<accession>A0A388M622</accession>
<dbReference type="Gramene" id="GBG89922">
    <property type="protein sequence ID" value="GBG89922"/>
    <property type="gene ID" value="CBR_g49772"/>
</dbReference>
<evidence type="ECO:0000313" key="1">
    <source>
        <dbReference type="EMBL" id="GBG89922.1"/>
    </source>
</evidence>
<name>A0A388M622_CHABU</name>
<evidence type="ECO:0000313" key="2">
    <source>
        <dbReference type="Proteomes" id="UP000265515"/>
    </source>
</evidence>
<gene>
    <name evidence="1" type="ORF">CBR_g49772</name>
</gene>
<comment type="caution">
    <text evidence="1">The sequence shown here is derived from an EMBL/GenBank/DDBJ whole genome shotgun (WGS) entry which is preliminary data.</text>
</comment>
<reference evidence="1 2" key="1">
    <citation type="journal article" date="2018" name="Cell">
        <title>The Chara Genome: Secondary Complexity and Implications for Plant Terrestrialization.</title>
        <authorList>
            <person name="Nishiyama T."/>
            <person name="Sakayama H."/>
            <person name="Vries J.D."/>
            <person name="Buschmann H."/>
            <person name="Saint-Marcoux D."/>
            <person name="Ullrich K.K."/>
            <person name="Haas F.B."/>
            <person name="Vanderstraeten L."/>
            <person name="Becker D."/>
            <person name="Lang D."/>
            <person name="Vosolsobe S."/>
            <person name="Rombauts S."/>
            <person name="Wilhelmsson P.K.I."/>
            <person name="Janitza P."/>
            <person name="Kern R."/>
            <person name="Heyl A."/>
            <person name="Rumpler F."/>
            <person name="Villalobos L.I.A.C."/>
            <person name="Clay J.M."/>
            <person name="Skokan R."/>
            <person name="Toyoda A."/>
            <person name="Suzuki Y."/>
            <person name="Kagoshima H."/>
            <person name="Schijlen E."/>
            <person name="Tajeshwar N."/>
            <person name="Catarino B."/>
            <person name="Hetherington A.J."/>
            <person name="Saltykova A."/>
            <person name="Bonnot C."/>
            <person name="Breuninger H."/>
            <person name="Symeonidi A."/>
            <person name="Radhakrishnan G.V."/>
            <person name="Van Nieuwerburgh F."/>
            <person name="Deforce D."/>
            <person name="Chang C."/>
            <person name="Karol K.G."/>
            <person name="Hedrich R."/>
            <person name="Ulvskov P."/>
            <person name="Glockner G."/>
            <person name="Delwiche C.F."/>
            <person name="Petrasek J."/>
            <person name="Van de Peer Y."/>
            <person name="Friml J."/>
            <person name="Beilby M."/>
            <person name="Dolan L."/>
            <person name="Kohara Y."/>
            <person name="Sugano S."/>
            <person name="Fujiyama A."/>
            <person name="Delaux P.-M."/>
            <person name="Quint M."/>
            <person name="TheiBen G."/>
            <person name="Hagemann M."/>
            <person name="Harholt J."/>
            <person name="Dunand C."/>
            <person name="Zachgo S."/>
            <person name="Langdale J."/>
            <person name="Maumus F."/>
            <person name="Straeten D.V.D."/>
            <person name="Gould S.B."/>
            <person name="Rensing S.A."/>
        </authorList>
    </citation>
    <scope>NUCLEOTIDE SEQUENCE [LARGE SCALE GENOMIC DNA]</scope>
    <source>
        <strain evidence="1 2">S276</strain>
    </source>
</reference>
<dbReference type="EMBL" id="BFEA01000771">
    <property type="protein sequence ID" value="GBG89922.1"/>
    <property type="molecule type" value="Genomic_DNA"/>
</dbReference>
<protein>
    <submittedName>
        <fullName evidence="1">Uncharacterized protein</fullName>
    </submittedName>
</protein>
<proteinExistence type="predicted"/>
<dbReference type="AlphaFoldDB" id="A0A388M622"/>